<comment type="caution">
    <text evidence="15">The sequence shown here is derived from an EMBL/GenBank/DDBJ whole genome shotgun (WGS) entry which is preliminary data.</text>
</comment>
<keyword evidence="6" id="KW-0406">Ion transport</keyword>
<evidence type="ECO:0000256" key="6">
    <source>
        <dbReference type="ARBA" id="ARBA00023065"/>
    </source>
</evidence>
<dbReference type="GO" id="GO:0015889">
    <property type="term" value="P:cobalamin transport"/>
    <property type="evidence" value="ECO:0007669"/>
    <property type="project" value="TreeGrafter"/>
</dbReference>
<dbReference type="Gene3D" id="2.40.170.20">
    <property type="entry name" value="TonB-dependent receptor, beta-barrel domain"/>
    <property type="match status" value="1"/>
</dbReference>
<dbReference type="InterPro" id="IPR012910">
    <property type="entry name" value="Plug_dom"/>
</dbReference>
<evidence type="ECO:0000256" key="8">
    <source>
        <dbReference type="ARBA" id="ARBA00023136"/>
    </source>
</evidence>
<keyword evidence="4 10" id="KW-0812">Transmembrane</keyword>
<evidence type="ECO:0000256" key="11">
    <source>
        <dbReference type="RuleBase" id="RU003357"/>
    </source>
</evidence>
<keyword evidence="5 12" id="KW-0732">Signal</keyword>
<keyword evidence="7 11" id="KW-0798">TonB box</keyword>
<proteinExistence type="inferred from homology"/>
<dbReference type="InterPro" id="IPR000531">
    <property type="entry name" value="Beta-barrel_TonB"/>
</dbReference>
<dbReference type="InterPro" id="IPR037066">
    <property type="entry name" value="Plug_dom_sf"/>
</dbReference>
<feature type="chain" id="PRO_5020622963" evidence="12">
    <location>
        <begin position="21"/>
        <end position="623"/>
    </location>
</feature>
<name>A0A4R5LT36_9GAMM</name>
<evidence type="ECO:0000259" key="13">
    <source>
        <dbReference type="Pfam" id="PF00593"/>
    </source>
</evidence>
<evidence type="ECO:0000256" key="4">
    <source>
        <dbReference type="ARBA" id="ARBA00022692"/>
    </source>
</evidence>
<accession>A0A4R5LT36</accession>
<feature type="domain" description="TonB-dependent receptor-like beta-barrel" evidence="13">
    <location>
        <begin position="222"/>
        <end position="597"/>
    </location>
</feature>
<protein>
    <submittedName>
        <fullName evidence="15">TonB-dependent receptor</fullName>
    </submittedName>
</protein>
<reference evidence="15 16" key="1">
    <citation type="submission" date="2019-03" db="EMBL/GenBank/DDBJ databases">
        <title>Seongchinamella monodicae gen. nov., sp. nov., a novel member of the Gammaproteobacteria isolated from a tidal mudflat of beach.</title>
        <authorList>
            <person name="Yang H.G."/>
            <person name="Kang J.W."/>
            <person name="Lee S.D."/>
        </authorList>
    </citation>
    <scope>NUCLEOTIDE SEQUENCE [LARGE SCALE GENOMIC DNA]</scope>
    <source>
        <strain evidence="15 16">GH4-78</strain>
    </source>
</reference>
<keyword evidence="2 10" id="KW-0813">Transport</keyword>
<keyword evidence="8 10" id="KW-0472">Membrane</keyword>
<dbReference type="CDD" id="cd01347">
    <property type="entry name" value="ligand_gated_channel"/>
    <property type="match status" value="1"/>
</dbReference>
<keyword evidence="16" id="KW-1185">Reference proteome</keyword>
<dbReference type="EMBL" id="SMSE01000002">
    <property type="protein sequence ID" value="TDG14099.1"/>
    <property type="molecule type" value="Genomic_DNA"/>
</dbReference>
<evidence type="ECO:0000313" key="16">
    <source>
        <dbReference type="Proteomes" id="UP000295554"/>
    </source>
</evidence>
<evidence type="ECO:0000313" key="15">
    <source>
        <dbReference type="EMBL" id="TDG14099.1"/>
    </source>
</evidence>
<evidence type="ECO:0000256" key="12">
    <source>
        <dbReference type="SAM" id="SignalP"/>
    </source>
</evidence>
<evidence type="ECO:0000256" key="2">
    <source>
        <dbReference type="ARBA" id="ARBA00022448"/>
    </source>
</evidence>
<dbReference type="GO" id="GO:0006811">
    <property type="term" value="P:monoatomic ion transport"/>
    <property type="evidence" value="ECO:0007669"/>
    <property type="project" value="UniProtKB-KW"/>
</dbReference>
<dbReference type="PANTHER" id="PTHR30069">
    <property type="entry name" value="TONB-DEPENDENT OUTER MEMBRANE RECEPTOR"/>
    <property type="match status" value="1"/>
</dbReference>
<dbReference type="SUPFAM" id="SSF56935">
    <property type="entry name" value="Porins"/>
    <property type="match status" value="1"/>
</dbReference>
<keyword evidence="3 10" id="KW-1134">Transmembrane beta strand</keyword>
<keyword evidence="9 10" id="KW-0998">Cell outer membrane</keyword>
<feature type="domain" description="TonB-dependent receptor plug" evidence="14">
    <location>
        <begin position="35"/>
        <end position="144"/>
    </location>
</feature>
<feature type="signal peptide" evidence="12">
    <location>
        <begin position="1"/>
        <end position="20"/>
    </location>
</feature>
<dbReference type="PANTHER" id="PTHR30069:SF53">
    <property type="entry name" value="COLICIN I RECEPTOR-RELATED"/>
    <property type="match status" value="1"/>
</dbReference>
<dbReference type="InterPro" id="IPR036942">
    <property type="entry name" value="Beta-barrel_TonB_sf"/>
</dbReference>
<dbReference type="InterPro" id="IPR039426">
    <property type="entry name" value="TonB-dep_rcpt-like"/>
</dbReference>
<dbReference type="AlphaFoldDB" id="A0A4R5LT36"/>
<dbReference type="Pfam" id="PF07715">
    <property type="entry name" value="Plug"/>
    <property type="match status" value="1"/>
</dbReference>
<evidence type="ECO:0000256" key="1">
    <source>
        <dbReference type="ARBA" id="ARBA00004571"/>
    </source>
</evidence>
<dbReference type="Gene3D" id="2.170.130.10">
    <property type="entry name" value="TonB-dependent receptor, plug domain"/>
    <property type="match status" value="1"/>
</dbReference>
<evidence type="ECO:0000256" key="9">
    <source>
        <dbReference type="ARBA" id="ARBA00023237"/>
    </source>
</evidence>
<evidence type="ECO:0000256" key="3">
    <source>
        <dbReference type="ARBA" id="ARBA00022452"/>
    </source>
</evidence>
<dbReference type="PROSITE" id="PS52016">
    <property type="entry name" value="TONB_DEPENDENT_REC_3"/>
    <property type="match status" value="1"/>
</dbReference>
<dbReference type="OrthoDB" id="9764669at2"/>
<comment type="subcellular location">
    <subcellularLocation>
        <location evidence="1 10">Cell outer membrane</location>
        <topology evidence="1 10">Multi-pass membrane protein</topology>
    </subcellularLocation>
</comment>
<evidence type="ECO:0000256" key="7">
    <source>
        <dbReference type="ARBA" id="ARBA00023077"/>
    </source>
</evidence>
<comment type="similarity">
    <text evidence="10 11">Belongs to the TonB-dependent receptor family.</text>
</comment>
<gene>
    <name evidence="15" type="ORF">E2F43_11485</name>
</gene>
<dbReference type="RefSeq" id="WP_133212725.1">
    <property type="nucleotide sequence ID" value="NZ_SMSE01000002.1"/>
</dbReference>
<evidence type="ECO:0000256" key="5">
    <source>
        <dbReference type="ARBA" id="ARBA00022729"/>
    </source>
</evidence>
<dbReference type="Proteomes" id="UP000295554">
    <property type="component" value="Unassembled WGS sequence"/>
</dbReference>
<sequence length="623" mass="68818">MKRNRLLVTALMMLAGQASARGMEHTLVTGTYAPLAELTASVSVLEQVQIQSLNKRSLSEVLQTLPGLLVEQQGGPGGLTAVSIRGAESNFTLVLLDGVPVNDPTNSRGGGFDFANLNPALVERIEVVRGAQSAVYGSDALAGVINIITHRPDAGHQLQLAGEWGKDDFSNYSLGVRGAAGQWDYSLAYAYRDDGEPVPGSTRESDNVRLRVGWEPAQGHRLELGYRYLDGDRTSYPEQSGGPLLAATDDLDSSRYRDEVYSLSWQASLSDAWTSYFSVDRFQHAEDYGSPGIVPYTEVPPNGADTDFRQDRLRWVNTMALGRASEVNLGADYRDEQADSVGYIDFFGIVFPADYRLQRSTRGIFLNGSSEVFDGLLLQGSVRHDDPDGIDAETTFNVGGRYRLTESLSLSANWGDAFKLPSFAALGHPLVGNPDLLPEKARNRDLGLGWQVSASLHLAATGFLNEYEDLVDFDSETFRNVNRKHIETRGVELEMAWQVQPSLSLRGQLTYTDIDVKGEDTVLTGRPDWSGSLTGTWQLSPAWQTTLDYRYTGQQWSSTRFPGYEQSLELDDFHRLDWVVQWAFASDWQARLSADNLLAEEYQTSIGFAAPGRAFRLGIQYTL</sequence>
<organism evidence="15 16">
    <name type="scientific">Seongchinamella unica</name>
    <dbReference type="NCBI Taxonomy" id="2547392"/>
    <lineage>
        <taxon>Bacteria</taxon>
        <taxon>Pseudomonadati</taxon>
        <taxon>Pseudomonadota</taxon>
        <taxon>Gammaproteobacteria</taxon>
        <taxon>Cellvibrionales</taxon>
        <taxon>Halieaceae</taxon>
        <taxon>Seongchinamella</taxon>
    </lineage>
</organism>
<dbReference type="Pfam" id="PF00593">
    <property type="entry name" value="TonB_dep_Rec_b-barrel"/>
    <property type="match status" value="1"/>
</dbReference>
<keyword evidence="15" id="KW-0675">Receptor</keyword>
<dbReference type="GO" id="GO:0009279">
    <property type="term" value="C:cell outer membrane"/>
    <property type="evidence" value="ECO:0007669"/>
    <property type="project" value="UniProtKB-SubCell"/>
</dbReference>
<evidence type="ECO:0000256" key="10">
    <source>
        <dbReference type="PROSITE-ProRule" id="PRU01360"/>
    </source>
</evidence>
<evidence type="ECO:0000259" key="14">
    <source>
        <dbReference type="Pfam" id="PF07715"/>
    </source>
</evidence>